<sequence length="244" mass="28085">MQMIKFFCCCFVALFVFESCFNSNSKKEDNSVYQKIEKLDGQGVYEVTYTEDGQISAIKSFTNDTLNGFSYSFHENGNVYEKAEFKNGKRIGHNLIYNEDGMLAFYRYFIKPGKLVFRRAYQNGNVVKEDGGFIVLEPLGISQEQGDSLLSIHITTIIPPDCYNVTTDIEVIDEKHNILDSVQLIDQEVFVYDMQLNNTVRTVLVKCNLYESLLDSVTIVHREYAMNNMLKILAGEKDFLYKHN</sequence>
<evidence type="ECO:0000313" key="2">
    <source>
        <dbReference type="Proteomes" id="UP000252733"/>
    </source>
</evidence>
<reference evidence="1 2" key="1">
    <citation type="submission" date="2018-07" db="EMBL/GenBank/DDBJ databases">
        <title>Freshwater and sediment microbial communities from various areas in North America, analyzing microbe dynamics in response to fracking.</title>
        <authorList>
            <person name="Lamendella R."/>
        </authorList>
    </citation>
    <scope>NUCLEOTIDE SEQUENCE [LARGE SCALE GENOMIC DNA]</scope>
    <source>
        <strain evidence="1 2">160A</strain>
    </source>
</reference>
<name>A0A368V8L8_9BACT</name>
<dbReference type="Gene3D" id="2.20.110.10">
    <property type="entry name" value="Histone H3 K4-specific methyltransferase SET7/9 N-terminal domain"/>
    <property type="match status" value="1"/>
</dbReference>
<evidence type="ECO:0008006" key="3">
    <source>
        <dbReference type="Google" id="ProtNLM"/>
    </source>
</evidence>
<comment type="caution">
    <text evidence="1">The sequence shown here is derived from an EMBL/GenBank/DDBJ whole genome shotgun (WGS) entry which is preliminary data.</text>
</comment>
<proteinExistence type="predicted"/>
<dbReference type="RefSeq" id="WP_114436866.1">
    <property type="nucleotide sequence ID" value="NZ_QPIZ01000008.1"/>
</dbReference>
<dbReference type="EMBL" id="QPIZ01000008">
    <property type="protein sequence ID" value="RCW36615.1"/>
    <property type="molecule type" value="Genomic_DNA"/>
</dbReference>
<dbReference type="AlphaFoldDB" id="A0A368V8L8"/>
<accession>A0A368V8L8</accession>
<organism evidence="1 2">
    <name type="scientific">Marinilabilia salmonicolor</name>
    <dbReference type="NCBI Taxonomy" id="989"/>
    <lineage>
        <taxon>Bacteria</taxon>
        <taxon>Pseudomonadati</taxon>
        <taxon>Bacteroidota</taxon>
        <taxon>Bacteroidia</taxon>
        <taxon>Marinilabiliales</taxon>
        <taxon>Marinilabiliaceae</taxon>
        <taxon>Marinilabilia</taxon>
    </lineage>
</organism>
<dbReference type="SUPFAM" id="SSF82185">
    <property type="entry name" value="Histone H3 K4-specific methyltransferase SET7/9 N-terminal domain"/>
    <property type="match status" value="1"/>
</dbReference>
<gene>
    <name evidence="1" type="ORF">DFO77_10857</name>
</gene>
<dbReference type="Proteomes" id="UP000252733">
    <property type="component" value="Unassembled WGS sequence"/>
</dbReference>
<evidence type="ECO:0000313" key="1">
    <source>
        <dbReference type="EMBL" id="RCW36615.1"/>
    </source>
</evidence>
<protein>
    <recommendedName>
        <fullName evidence="3">MORN repeat protein</fullName>
    </recommendedName>
</protein>
<keyword evidence="2" id="KW-1185">Reference proteome</keyword>